<dbReference type="EMBL" id="JABCJE010000005">
    <property type="protein sequence ID" value="NVO24177.1"/>
    <property type="molecule type" value="Genomic_DNA"/>
</dbReference>
<evidence type="ECO:0008006" key="4">
    <source>
        <dbReference type="Google" id="ProtNLM"/>
    </source>
</evidence>
<keyword evidence="1" id="KW-1133">Transmembrane helix</keyword>
<gene>
    <name evidence="2" type="ORF">HJ536_12485</name>
</gene>
<protein>
    <recommendedName>
        <fullName evidence="4">DUF2946 domain-containing protein</fullName>
    </recommendedName>
</protein>
<evidence type="ECO:0000256" key="1">
    <source>
        <dbReference type="SAM" id="Phobius"/>
    </source>
</evidence>
<dbReference type="InterPro" id="IPR021333">
    <property type="entry name" value="DUF2946"/>
</dbReference>
<evidence type="ECO:0000313" key="2">
    <source>
        <dbReference type="EMBL" id="NVO24177.1"/>
    </source>
</evidence>
<dbReference type="Proteomes" id="UP000592216">
    <property type="component" value="Unassembled WGS sequence"/>
</dbReference>
<feature type="transmembrane region" description="Helical" evidence="1">
    <location>
        <begin position="12"/>
        <end position="33"/>
    </location>
</feature>
<proteinExistence type="predicted"/>
<evidence type="ECO:0000313" key="3">
    <source>
        <dbReference type="Proteomes" id="UP000592216"/>
    </source>
</evidence>
<sequence length="121" mass="12891">MPNPRAMRKLRLDILSLMMALLMAFTAVHMGYIRGMSPAVGQMELCTGTGPVTVGVDSEGKPASLHYCPDCALTLLAAVAPWQPETFAPSGHHITPFEIDNWRAHGATAPTARARAPPALA</sequence>
<name>A0A850Q3D8_9RHOB</name>
<reference evidence="2 3" key="1">
    <citation type="submission" date="2020-04" db="EMBL/GenBank/DDBJ databases">
        <title>Donghicola sp., a member of the Rhodobacteraceae family isolated from mangrove forest in Thailand.</title>
        <authorList>
            <person name="Charoenyingcharoen P."/>
            <person name="Yukphan P."/>
        </authorList>
    </citation>
    <scope>NUCLEOTIDE SEQUENCE [LARGE SCALE GENOMIC DNA]</scope>
    <source>
        <strain evidence="2 3">B5-SW-15</strain>
    </source>
</reference>
<comment type="caution">
    <text evidence="2">The sequence shown here is derived from an EMBL/GenBank/DDBJ whole genome shotgun (WGS) entry which is preliminary data.</text>
</comment>
<dbReference type="Pfam" id="PF11162">
    <property type="entry name" value="DUF2946"/>
    <property type="match status" value="1"/>
</dbReference>
<keyword evidence="1" id="KW-0472">Membrane</keyword>
<keyword evidence="1" id="KW-0812">Transmembrane</keyword>
<organism evidence="2 3">
    <name type="scientific">Donghicola mangrovi</name>
    <dbReference type="NCBI Taxonomy" id="2729614"/>
    <lineage>
        <taxon>Bacteria</taxon>
        <taxon>Pseudomonadati</taxon>
        <taxon>Pseudomonadota</taxon>
        <taxon>Alphaproteobacteria</taxon>
        <taxon>Rhodobacterales</taxon>
        <taxon>Roseobacteraceae</taxon>
        <taxon>Donghicola</taxon>
    </lineage>
</organism>
<dbReference type="AlphaFoldDB" id="A0A850Q3D8"/>
<accession>A0A850Q3D8</accession>
<dbReference type="RefSeq" id="WP_177157955.1">
    <property type="nucleotide sequence ID" value="NZ_JABCJE010000005.1"/>
</dbReference>